<dbReference type="EMBL" id="JAACLJ010000009">
    <property type="protein sequence ID" value="KAF4581066.1"/>
    <property type="molecule type" value="Genomic_DNA"/>
</dbReference>
<dbReference type="InterPro" id="IPR027417">
    <property type="entry name" value="P-loop_NTPase"/>
</dbReference>
<feature type="region of interest" description="Disordered" evidence="8">
    <location>
        <begin position="1"/>
        <end position="114"/>
    </location>
</feature>
<dbReference type="GO" id="GO:0006281">
    <property type="term" value="P:DNA repair"/>
    <property type="evidence" value="ECO:0007669"/>
    <property type="project" value="InterPro"/>
</dbReference>
<gene>
    <name evidence="10" type="ORF">GQ602_007203</name>
</gene>
<keyword evidence="7" id="KW-0131">Cell cycle</keyword>
<proteinExistence type="inferred from homology"/>
<evidence type="ECO:0000256" key="5">
    <source>
        <dbReference type="ARBA" id="ARBA00022840"/>
    </source>
</evidence>
<dbReference type="Gene3D" id="3.40.50.300">
    <property type="entry name" value="P-loop containing nucleotide triphosphate hydrolases"/>
    <property type="match status" value="1"/>
</dbReference>
<dbReference type="OrthoDB" id="10265971at2759"/>
<dbReference type="Proteomes" id="UP000562929">
    <property type="component" value="Unassembled WGS sequence"/>
</dbReference>
<dbReference type="Pfam" id="PF03215">
    <property type="entry name" value="Rad17"/>
    <property type="match status" value="1"/>
</dbReference>
<dbReference type="SUPFAM" id="SSF52540">
    <property type="entry name" value="P-loop containing nucleoside triphosphate hydrolases"/>
    <property type="match status" value="1"/>
</dbReference>
<evidence type="ECO:0000256" key="8">
    <source>
        <dbReference type="SAM" id="MobiDB-lite"/>
    </source>
</evidence>
<comment type="similarity">
    <text evidence="2">Belongs to the rad17/RAD24 family.</text>
</comment>
<reference evidence="10 11" key="1">
    <citation type="journal article" date="2020" name="G3 (Bethesda)">
        <title>Genetic Underpinnings of Host Manipulation by Ophiocordyceps as Revealed by Comparative Transcriptomics.</title>
        <authorList>
            <person name="Will I."/>
            <person name="Das B."/>
            <person name="Trinh T."/>
            <person name="Brachmann A."/>
            <person name="Ohm R.A."/>
            <person name="de Bekker C."/>
        </authorList>
    </citation>
    <scope>NUCLEOTIDE SEQUENCE [LARGE SCALE GENOMIC DNA]</scope>
    <source>
        <strain evidence="10 11">EC05</strain>
    </source>
</reference>
<name>A0A8H4Q0Y0_9HYPO</name>
<feature type="domain" description="Checkpoint protein RAD24-like helical bundle" evidence="9">
    <location>
        <begin position="479"/>
        <end position="583"/>
    </location>
</feature>
<feature type="compositionally biased region" description="Polar residues" evidence="8">
    <location>
        <begin position="89"/>
        <end position="109"/>
    </location>
</feature>
<evidence type="ECO:0000256" key="1">
    <source>
        <dbReference type="ARBA" id="ARBA00004123"/>
    </source>
</evidence>
<evidence type="ECO:0000256" key="2">
    <source>
        <dbReference type="ARBA" id="ARBA00006168"/>
    </source>
</evidence>
<feature type="compositionally biased region" description="Basic and acidic residues" evidence="8">
    <location>
        <begin position="75"/>
        <end position="84"/>
    </location>
</feature>
<feature type="compositionally biased region" description="Basic residues" evidence="8">
    <location>
        <begin position="1"/>
        <end position="10"/>
    </location>
</feature>
<organism evidence="10 11">
    <name type="scientific">Ophiocordyceps camponoti-floridani</name>
    <dbReference type="NCBI Taxonomy" id="2030778"/>
    <lineage>
        <taxon>Eukaryota</taxon>
        <taxon>Fungi</taxon>
        <taxon>Dikarya</taxon>
        <taxon>Ascomycota</taxon>
        <taxon>Pezizomycotina</taxon>
        <taxon>Sordariomycetes</taxon>
        <taxon>Hypocreomycetidae</taxon>
        <taxon>Hypocreales</taxon>
        <taxon>Ophiocordycipitaceae</taxon>
        <taxon>Ophiocordyceps</taxon>
    </lineage>
</organism>
<dbReference type="PANTHER" id="PTHR12172:SF0">
    <property type="entry name" value="CELL CYCLE CHECKPOINT PROTEIN RAD17"/>
    <property type="match status" value="1"/>
</dbReference>
<feature type="region of interest" description="Disordered" evidence="8">
    <location>
        <begin position="672"/>
        <end position="719"/>
    </location>
</feature>
<evidence type="ECO:0000256" key="6">
    <source>
        <dbReference type="ARBA" id="ARBA00023242"/>
    </source>
</evidence>
<evidence type="ECO:0000259" key="9">
    <source>
        <dbReference type="Pfam" id="PF25812"/>
    </source>
</evidence>
<evidence type="ECO:0000256" key="3">
    <source>
        <dbReference type="ARBA" id="ARBA00022741"/>
    </source>
</evidence>
<keyword evidence="3" id="KW-0547">Nucleotide-binding</keyword>
<dbReference type="GO" id="GO:0005524">
    <property type="term" value="F:ATP binding"/>
    <property type="evidence" value="ECO:0007669"/>
    <property type="project" value="UniProtKB-KW"/>
</dbReference>
<dbReference type="AlphaFoldDB" id="A0A8H4Q0Y0"/>
<feature type="compositionally biased region" description="Polar residues" evidence="8">
    <location>
        <begin position="31"/>
        <end position="49"/>
    </location>
</feature>
<evidence type="ECO:0000256" key="7">
    <source>
        <dbReference type="ARBA" id="ARBA00023306"/>
    </source>
</evidence>
<feature type="region of interest" description="Disordered" evidence="8">
    <location>
        <begin position="754"/>
        <end position="820"/>
    </location>
</feature>
<evidence type="ECO:0000313" key="11">
    <source>
        <dbReference type="Proteomes" id="UP000562929"/>
    </source>
</evidence>
<protein>
    <submittedName>
        <fullName evidence="10">Cell cycle checkpoint protein RAD17</fullName>
    </submittedName>
</protein>
<comment type="caution">
    <text evidence="10">The sequence shown here is derived from an EMBL/GenBank/DDBJ whole genome shotgun (WGS) entry which is preliminary data.</text>
</comment>
<comment type="subcellular location">
    <subcellularLocation>
        <location evidence="1">Nucleus</location>
    </subcellularLocation>
</comment>
<dbReference type="InterPro" id="IPR057927">
    <property type="entry name" value="RAD24-like_helical"/>
</dbReference>
<accession>A0A8H4Q0Y0</accession>
<feature type="compositionally biased region" description="Acidic residues" evidence="8">
    <location>
        <begin position="761"/>
        <end position="771"/>
    </location>
</feature>
<evidence type="ECO:0000256" key="4">
    <source>
        <dbReference type="ARBA" id="ARBA00022763"/>
    </source>
</evidence>
<dbReference type="GO" id="GO:0000077">
    <property type="term" value="P:DNA damage checkpoint signaling"/>
    <property type="evidence" value="ECO:0007669"/>
    <property type="project" value="TreeGrafter"/>
</dbReference>
<dbReference type="GO" id="GO:0003682">
    <property type="term" value="F:chromatin binding"/>
    <property type="evidence" value="ECO:0007669"/>
    <property type="project" value="TreeGrafter"/>
</dbReference>
<dbReference type="InterPro" id="IPR004582">
    <property type="entry name" value="Checkpoint_prot_Rad17_Rad24"/>
</dbReference>
<dbReference type="GO" id="GO:0033314">
    <property type="term" value="P:mitotic DNA replication checkpoint signaling"/>
    <property type="evidence" value="ECO:0007669"/>
    <property type="project" value="TreeGrafter"/>
</dbReference>
<dbReference type="GO" id="GO:0005634">
    <property type="term" value="C:nucleus"/>
    <property type="evidence" value="ECO:0007669"/>
    <property type="project" value="UniProtKB-SubCell"/>
</dbReference>
<keyword evidence="11" id="KW-1185">Reference proteome</keyword>
<dbReference type="GO" id="GO:0003689">
    <property type="term" value="F:DNA clamp loader activity"/>
    <property type="evidence" value="ECO:0007669"/>
    <property type="project" value="TreeGrafter"/>
</dbReference>
<dbReference type="PANTHER" id="PTHR12172">
    <property type="entry name" value="CELL CYCLE CHECKPOINT PROTEIN RAD17"/>
    <property type="match status" value="1"/>
</dbReference>
<evidence type="ECO:0000313" key="10">
    <source>
        <dbReference type="EMBL" id="KAF4581066.1"/>
    </source>
</evidence>
<keyword evidence="4" id="KW-0227">DNA damage</keyword>
<keyword evidence="5" id="KW-0067">ATP-binding</keyword>
<sequence length="820" mass="89575">MAPPAKRRRRNPVEDSDGEAEQPRATLANYLISSPTRKEPSSPSKNVTAQKRPRRVATQSNGVGLSPKKAAGNGRSDEKPKTADLKTLFSKQVQRTTRSKTSANTNTPMNDIISDPISEEDEISDLKASSSSLVGQHARKRLKNGSGAGAVQVPSASRRFLKPTKPATVASVDDDDLRPWSERFGPRNLDELAVHKRKVSDVRRWLEAVTAGRIRQRLLVLKGAAGSGKTTTVRLLAQDMGLELLEWKNPTGSRDMLSPSASAQFDEFLGRGGKFGMLDVEAPGTSSSSGVAAQDQSKRIMLVEEFPNTFSRTSSTLASFRRSIIGYLDAAARPKSQAVNPMIVVISETLLTTTSATADSLTAHRLLGPEILRHPGAVVMEFNAIAPTFLAKAMELIVQKEARKSGRRKTPGPMVLNRLGEIGDIRSAISALEFLCLKGDYEADWGAKVAFTKQKKGVRTAIGLTQGEAETLEAITQREASLGIFHAVGKVVYNKRDEAPPADDNVETLPAFIADFARPNRSQVPVDSLIDEIGTDTQTFVSALHENYILSCESTEPMDTSTSMDYVNECIEYLSLSDLLGPSRDVFFGGFGRDSSSSQQLRQDEMTFQVAVRGLLFSLPHPVKRKPTGTLKGSDAFKMFYPTSIKLWKSKEEIEGLVDVWSSRLLRGEEQLGSKNSTDGANAFRKPTTTSWTDRAQREAAAANSEVSEARPPMWLGSTARREMVQDRLPYMAHMARARRSGTRDLEKMVAMRGTWKPTDEDGDGGGDQELDGSAGEAWATDRPSEEASPQRRRAGVRAGEVSGLMTQKLVLSDDDIEDD</sequence>
<dbReference type="Pfam" id="PF25812">
    <property type="entry name" value="RAD24_helical"/>
    <property type="match status" value="1"/>
</dbReference>
<keyword evidence="6" id="KW-0539">Nucleus</keyword>